<feature type="binding site" evidence="8">
    <location>
        <position position="161"/>
    </location>
    <ligand>
        <name>ATP</name>
        <dbReference type="ChEBI" id="CHEBI:30616"/>
    </ligand>
</feature>
<comment type="subunit">
    <text evidence="8">Oligomerizes as a right-handed, spiral filament on DNA at oriC.</text>
</comment>
<sequence length="457" mass="49924">MEATFWETVRGGLREAVGAANFRNWIEPMGLARIEEGVATLSAPTTFLGNYVLTNFGEEIRRQIARAGGAADRLGFEVAGPSAAPAAASAGAAVAGGEVAPRRAAASAEAPGAVDAPLNRGLTFDSFVVGKANALAHAAARRVAAGPATGFNPLFLHSSVGLGKTHLMQAIAWELRAARPETKVLYVTAEKFMYTFIQALQQRDVMSFKGLFRSVDVLMVDDIQFIAGKDSTQEEFFHTFNELVGMGRQVVLSADRSPGEIAKLDDRIASRLACGLVVDIHPADYELRLSILRAKSEARCDDLGIEMADGVTEFLAQRIPGNVRELEGALNRLFAHADLMSRPIDLELTQQALVDVLRASERKVSLEEIQRKVAEHYSIRLSDLIGPKRVRTIARPRQVAMYLAKTLTHRSLPEIGRSFGGRDHTTIMHGVRRIEELQQIDARIAEDVEHLRRLLEA</sequence>
<dbReference type="InterPro" id="IPR003593">
    <property type="entry name" value="AAA+_ATPase"/>
</dbReference>
<dbReference type="SUPFAM" id="SSF48295">
    <property type="entry name" value="TrpR-like"/>
    <property type="match status" value="1"/>
</dbReference>
<organism evidence="14 15">
    <name type="scientific">Hasllibacter halocynthiae</name>
    <dbReference type="NCBI Taxonomy" id="595589"/>
    <lineage>
        <taxon>Bacteria</taxon>
        <taxon>Pseudomonadati</taxon>
        <taxon>Pseudomonadota</taxon>
        <taxon>Alphaproteobacteria</taxon>
        <taxon>Rhodobacterales</taxon>
        <taxon>Roseobacteraceae</taxon>
        <taxon>Hasllibacter</taxon>
    </lineage>
</organism>
<keyword evidence="2 8" id="KW-0963">Cytoplasm</keyword>
<dbReference type="OrthoDB" id="9807019at2"/>
<dbReference type="HAMAP" id="MF_00377">
    <property type="entry name" value="DnaA_bact"/>
    <property type="match status" value="1"/>
</dbReference>
<dbReference type="GO" id="GO:0003688">
    <property type="term" value="F:DNA replication origin binding"/>
    <property type="evidence" value="ECO:0007669"/>
    <property type="project" value="UniProtKB-UniRule"/>
</dbReference>
<dbReference type="NCBIfam" id="TIGR00362">
    <property type="entry name" value="DnaA"/>
    <property type="match status" value="1"/>
</dbReference>
<comment type="function">
    <text evidence="8 10">Plays an essential role in the initiation and regulation of chromosomal replication. ATP-DnaA binds to the origin of replication (oriC) to initiate formation of the DNA replication initiation complex once per cell cycle. Binds the DnaA box (a 9 base pair repeat at the origin) and separates the double-stranded (ds)DNA. Forms a right-handed helical filament on oriC DNA; dsDNA binds to the exterior of the filament while single-stranded (ss)DNA is stabiized in the filament's interior. The ATP-DnaA-oriC complex binds and stabilizes one strand of the AT-rich DNA unwinding element (DUE), permitting loading of DNA polymerase. After initiation quickly degrades to an ADP-DnaA complex that is not apt for DNA replication. Binds acidic phospholipids.</text>
</comment>
<feature type="binding site" evidence="8">
    <location>
        <position position="163"/>
    </location>
    <ligand>
        <name>ATP</name>
        <dbReference type="ChEBI" id="CHEBI:30616"/>
    </ligand>
</feature>
<dbReference type="AlphaFoldDB" id="A0A2T0X2R2"/>
<evidence type="ECO:0000313" key="14">
    <source>
        <dbReference type="EMBL" id="PRY93230.1"/>
    </source>
</evidence>
<dbReference type="Pfam" id="PF08299">
    <property type="entry name" value="Bac_DnaA_C"/>
    <property type="match status" value="1"/>
</dbReference>
<keyword evidence="15" id="KW-1185">Reference proteome</keyword>
<comment type="caution">
    <text evidence="14">The sequence shown here is derived from an EMBL/GenBank/DDBJ whole genome shotgun (WGS) entry which is preliminary data.</text>
</comment>
<feature type="binding site" evidence="8">
    <location>
        <position position="164"/>
    </location>
    <ligand>
        <name>ATP</name>
        <dbReference type="ChEBI" id="CHEBI:30616"/>
    </ligand>
</feature>
<dbReference type="Gene3D" id="3.30.300.180">
    <property type="match status" value="1"/>
</dbReference>
<feature type="domain" description="Chromosomal replication initiator DnaA C-terminal" evidence="13">
    <location>
        <begin position="365"/>
        <end position="434"/>
    </location>
</feature>
<comment type="subcellular location">
    <subcellularLocation>
        <location evidence="8">Cytoplasm</location>
    </subcellularLocation>
</comment>
<comment type="domain">
    <text evidence="8">Domain I is involved in oligomerization and binding regulators, domain II is flexibile and of varying length in different bacteria, domain III forms the AAA+ region, while domain IV binds dsDNA.</text>
</comment>
<dbReference type="SMART" id="SM00382">
    <property type="entry name" value="AAA"/>
    <property type="match status" value="1"/>
</dbReference>
<comment type="caution">
    <text evidence="8">Lacks conserved residue(s) required for the propagation of feature annotation.</text>
</comment>
<evidence type="ECO:0000259" key="12">
    <source>
        <dbReference type="SMART" id="SM00382"/>
    </source>
</evidence>
<evidence type="ECO:0000256" key="6">
    <source>
        <dbReference type="ARBA" id="ARBA00023121"/>
    </source>
</evidence>
<evidence type="ECO:0000256" key="8">
    <source>
        <dbReference type="HAMAP-Rule" id="MF_00377"/>
    </source>
</evidence>
<dbReference type="InterPro" id="IPR024633">
    <property type="entry name" value="DnaA_N_dom"/>
</dbReference>
<dbReference type="EMBL" id="PVTT01000002">
    <property type="protein sequence ID" value="PRY93230.1"/>
    <property type="molecule type" value="Genomic_DNA"/>
</dbReference>
<dbReference type="Proteomes" id="UP000238801">
    <property type="component" value="Unassembled WGS sequence"/>
</dbReference>
<dbReference type="Gene3D" id="1.10.1750.10">
    <property type="match status" value="1"/>
</dbReference>
<dbReference type="GO" id="GO:0006270">
    <property type="term" value="P:DNA replication initiation"/>
    <property type="evidence" value="ECO:0007669"/>
    <property type="project" value="UniProtKB-UniRule"/>
</dbReference>
<evidence type="ECO:0000256" key="11">
    <source>
        <dbReference type="RuleBase" id="RU004227"/>
    </source>
</evidence>
<keyword evidence="5 8" id="KW-0067">ATP-binding</keyword>
<evidence type="ECO:0000256" key="1">
    <source>
        <dbReference type="ARBA" id="ARBA00006583"/>
    </source>
</evidence>
<dbReference type="RefSeq" id="WP_106160841.1">
    <property type="nucleotide sequence ID" value="NZ_PVTT01000002.1"/>
</dbReference>
<dbReference type="GO" id="GO:0008289">
    <property type="term" value="F:lipid binding"/>
    <property type="evidence" value="ECO:0007669"/>
    <property type="project" value="UniProtKB-KW"/>
</dbReference>
<dbReference type="GO" id="GO:0006275">
    <property type="term" value="P:regulation of DNA replication"/>
    <property type="evidence" value="ECO:0007669"/>
    <property type="project" value="UniProtKB-UniRule"/>
</dbReference>
<dbReference type="InterPro" id="IPR013317">
    <property type="entry name" value="DnaA_dom"/>
</dbReference>
<dbReference type="InterPro" id="IPR020591">
    <property type="entry name" value="Chromosome_initiator_DnaA-like"/>
</dbReference>
<dbReference type="SUPFAM" id="SSF52540">
    <property type="entry name" value="P-loop containing nucleoside triphosphate hydrolases"/>
    <property type="match status" value="1"/>
</dbReference>
<feature type="region of interest" description="Domain IV, binds dsDNA" evidence="8">
    <location>
        <begin position="338"/>
        <end position="457"/>
    </location>
</feature>
<proteinExistence type="inferred from homology"/>
<dbReference type="Pfam" id="PF00308">
    <property type="entry name" value="Bac_DnaA"/>
    <property type="match status" value="1"/>
</dbReference>
<dbReference type="Gene3D" id="1.10.8.60">
    <property type="match status" value="1"/>
</dbReference>
<dbReference type="GO" id="GO:0005886">
    <property type="term" value="C:plasma membrane"/>
    <property type="evidence" value="ECO:0007669"/>
    <property type="project" value="TreeGrafter"/>
</dbReference>
<evidence type="ECO:0000313" key="15">
    <source>
        <dbReference type="Proteomes" id="UP000238801"/>
    </source>
</evidence>
<keyword evidence="3 8" id="KW-0235">DNA replication</keyword>
<feature type="domain" description="AAA+ ATPase" evidence="12">
    <location>
        <begin position="150"/>
        <end position="274"/>
    </location>
</feature>
<feature type="region of interest" description="Domain I, interacts with DnaA modulators" evidence="8">
    <location>
        <begin position="1"/>
        <end position="83"/>
    </location>
</feature>
<evidence type="ECO:0000256" key="4">
    <source>
        <dbReference type="ARBA" id="ARBA00022741"/>
    </source>
</evidence>
<dbReference type="GO" id="GO:0005524">
    <property type="term" value="F:ATP binding"/>
    <property type="evidence" value="ECO:0007669"/>
    <property type="project" value="UniProtKB-UniRule"/>
</dbReference>
<dbReference type="PANTHER" id="PTHR30050:SF2">
    <property type="entry name" value="CHROMOSOMAL REPLICATION INITIATOR PROTEIN DNAA"/>
    <property type="match status" value="1"/>
</dbReference>
<comment type="similarity">
    <text evidence="1 8 11">Belongs to the DnaA family.</text>
</comment>
<dbReference type="Gene3D" id="3.40.50.300">
    <property type="entry name" value="P-loop containing nucleotide triphosphate hydrolases"/>
    <property type="match status" value="1"/>
</dbReference>
<dbReference type="GO" id="GO:0005737">
    <property type="term" value="C:cytoplasm"/>
    <property type="evidence" value="ECO:0007669"/>
    <property type="project" value="UniProtKB-SubCell"/>
</dbReference>
<reference evidence="14 15" key="1">
    <citation type="submission" date="2018-03" db="EMBL/GenBank/DDBJ databases">
        <title>Genomic Encyclopedia of Archaeal and Bacterial Type Strains, Phase II (KMG-II): from individual species to whole genera.</title>
        <authorList>
            <person name="Goeker M."/>
        </authorList>
    </citation>
    <scope>NUCLEOTIDE SEQUENCE [LARGE SCALE GENOMIC DNA]</scope>
    <source>
        <strain evidence="14 15">DSM 29318</strain>
    </source>
</reference>
<keyword evidence="6 8" id="KW-0446">Lipid-binding</keyword>
<dbReference type="InterPro" id="IPR010921">
    <property type="entry name" value="Trp_repressor/repl_initiator"/>
</dbReference>
<evidence type="ECO:0000256" key="10">
    <source>
        <dbReference type="RuleBase" id="RU000577"/>
    </source>
</evidence>
<dbReference type="InterPro" id="IPR013159">
    <property type="entry name" value="DnaA_C"/>
</dbReference>
<dbReference type="InterPro" id="IPR018312">
    <property type="entry name" value="Chromosome_initiator_DnaA_CS"/>
</dbReference>
<evidence type="ECO:0000256" key="3">
    <source>
        <dbReference type="ARBA" id="ARBA00022705"/>
    </source>
</evidence>
<dbReference type="InterPro" id="IPR001957">
    <property type="entry name" value="Chromosome_initiator_DnaA"/>
</dbReference>
<protein>
    <recommendedName>
        <fullName evidence="8 9">Chromosomal replication initiator protein DnaA</fullName>
    </recommendedName>
</protein>
<dbReference type="CDD" id="cd00009">
    <property type="entry name" value="AAA"/>
    <property type="match status" value="1"/>
</dbReference>
<evidence type="ECO:0000256" key="2">
    <source>
        <dbReference type="ARBA" id="ARBA00022490"/>
    </source>
</evidence>
<dbReference type="InterPro" id="IPR027417">
    <property type="entry name" value="P-loop_NTPase"/>
</dbReference>
<evidence type="ECO:0000256" key="5">
    <source>
        <dbReference type="ARBA" id="ARBA00022840"/>
    </source>
</evidence>
<dbReference type="SMART" id="SM00760">
    <property type="entry name" value="Bac_DnaA_C"/>
    <property type="match status" value="1"/>
</dbReference>
<dbReference type="InterPro" id="IPR038454">
    <property type="entry name" value="DnaA_N_sf"/>
</dbReference>
<keyword evidence="4 8" id="KW-0547">Nucleotide-binding</keyword>
<evidence type="ECO:0000256" key="7">
    <source>
        <dbReference type="ARBA" id="ARBA00023125"/>
    </source>
</evidence>
<dbReference type="PROSITE" id="PS01008">
    <property type="entry name" value="DNAA"/>
    <property type="match status" value="1"/>
</dbReference>
<evidence type="ECO:0000259" key="13">
    <source>
        <dbReference type="SMART" id="SM00760"/>
    </source>
</evidence>
<dbReference type="PRINTS" id="PR00051">
    <property type="entry name" value="DNAA"/>
</dbReference>
<dbReference type="CDD" id="cd06571">
    <property type="entry name" value="Bac_DnaA_C"/>
    <property type="match status" value="1"/>
</dbReference>
<dbReference type="PANTHER" id="PTHR30050">
    <property type="entry name" value="CHROMOSOMAL REPLICATION INITIATOR PROTEIN DNAA"/>
    <property type="match status" value="1"/>
</dbReference>
<gene>
    <name evidence="8" type="primary">dnaA</name>
    <name evidence="14" type="ORF">BCF33_2097</name>
</gene>
<evidence type="ECO:0000256" key="9">
    <source>
        <dbReference type="NCBIfam" id="TIGR00362"/>
    </source>
</evidence>
<name>A0A2T0X2R2_9RHOB</name>
<accession>A0A2T0X2R2</accession>
<keyword evidence="7 8" id="KW-0238">DNA-binding</keyword>
<feature type="binding site" evidence="8">
    <location>
        <position position="165"/>
    </location>
    <ligand>
        <name>ATP</name>
        <dbReference type="ChEBI" id="CHEBI:30616"/>
    </ligand>
</feature>
<dbReference type="FunFam" id="3.40.50.300:FF:000668">
    <property type="entry name" value="Chromosomal replication initiator protein DnaA"/>
    <property type="match status" value="1"/>
</dbReference>
<dbReference type="Pfam" id="PF11638">
    <property type="entry name" value="DnaA_N"/>
    <property type="match status" value="1"/>
</dbReference>